<comment type="caution">
    <text evidence="2">The sequence shown here is derived from an EMBL/GenBank/DDBJ whole genome shotgun (WGS) entry which is preliminary data.</text>
</comment>
<sequence>MSITTAIGLAGGISPAFAVDPTVARTSAGCSFASTSDHTNNVQTCKVWSESMQSYVTVKVRPSDQPTGEQEQAVYFLGGINDPSGSAGSSLYSAQYNLVMINGSTSTWSSDWQSPPLDSDGNPLTTSSGEAYDPQWETFIGEELPDYLNENFAIDQAGNAIVGLSISGGQAVNLALKYPDLFKVALSTSGYYQTNNPIGWILIPFILSSRQGISNGLDGMWGNPFSAGNTWASNDVFGRIWQTKPNGQTIIVSTGNGLIASQAEWDELMALGGIGEAVMGSVLEFVSFVSAVILNAQAAILGLPIDFIYTNGAHTWQRWGRTDEEEAKKVQDALKKYQVPTTTTNSGSAIAASLVANDPTVLSSLTEVPTTDDTTAPDEPDTIAATTADSPTSDEALAPDPDAVPESDTAGETSEVDASATSDSPVTPDVPVAQDAPEPNAGSLAPVVGPDANPAPPEPVDEAASDSDAP</sequence>
<feature type="compositionally biased region" description="Acidic residues" evidence="1">
    <location>
        <begin position="459"/>
        <end position="470"/>
    </location>
</feature>
<dbReference type="InterPro" id="IPR000801">
    <property type="entry name" value="Esterase-like"/>
</dbReference>
<dbReference type="Gene3D" id="3.40.50.1820">
    <property type="entry name" value="alpha/beta hydrolase"/>
    <property type="match status" value="1"/>
</dbReference>
<dbReference type="PANTHER" id="PTHR48098:SF1">
    <property type="entry name" value="DIACYLGLYCEROL ACYLTRANSFERASE_MYCOLYLTRANSFERASE AG85A"/>
    <property type="match status" value="1"/>
</dbReference>
<keyword evidence="3" id="KW-1185">Reference proteome</keyword>
<dbReference type="SUPFAM" id="SSF53474">
    <property type="entry name" value="alpha/beta-Hydrolases"/>
    <property type="match status" value="1"/>
</dbReference>
<organism evidence="2 3">
    <name type="scientific">Gordonia desulfuricans</name>
    <dbReference type="NCBI Taxonomy" id="89051"/>
    <lineage>
        <taxon>Bacteria</taxon>
        <taxon>Bacillati</taxon>
        <taxon>Actinomycetota</taxon>
        <taxon>Actinomycetes</taxon>
        <taxon>Mycobacteriales</taxon>
        <taxon>Gordoniaceae</taxon>
        <taxon>Gordonia</taxon>
    </lineage>
</organism>
<protein>
    <submittedName>
        <fullName evidence="2">Mycolyltransferase</fullName>
    </submittedName>
</protein>
<dbReference type="InterPro" id="IPR029058">
    <property type="entry name" value="AB_hydrolase_fold"/>
</dbReference>
<dbReference type="GO" id="GO:0016747">
    <property type="term" value="F:acyltransferase activity, transferring groups other than amino-acyl groups"/>
    <property type="evidence" value="ECO:0007669"/>
    <property type="project" value="TreeGrafter"/>
</dbReference>
<accession>A0A7K3LP69</accession>
<name>A0A7K3LP69_9ACTN</name>
<dbReference type="EMBL" id="JAADZU010000029">
    <property type="protein sequence ID" value="NDK90045.1"/>
    <property type="molecule type" value="Genomic_DNA"/>
</dbReference>
<evidence type="ECO:0000313" key="3">
    <source>
        <dbReference type="Proteomes" id="UP000466307"/>
    </source>
</evidence>
<evidence type="ECO:0000313" key="2">
    <source>
        <dbReference type="EMBL" id="NDK90045.1"/>
    </source>
</evidence>
<keyword evidence="2" id="KW-0808">Transferase</keyword>
<dbReference type="AlphaFoldDB" id="A0A7K3LP69"/>
<dbReference type="RefSeq" id="WP_059037200.1">
    <property type="nucleotide sequence ID" value="NZ_JAADZU010000029.1"/>
</dbReference>
<dbReference type="InterPro" id="IPR050583">
    <property type="entry name" value="Mycobacterial_A85_antigen"/>
</dbReference>
<proteinExistence type="predicted"/>
<dbReference type="Proteomes" id="UP000466307">
    <property type="component" value="Unassembled WGS sequence"/>
</dbReference>
<reference evidence="2 3" key="1">
    <citation type="submission" date="2020-01" db="EMBL/GenBank/DDBJ databases">
        <title>Investigation of new actinobacteria for the biodesulphurisation of diesel fuel.</title>
        <authorList>
            <person name="Athi Narayanan S.M."/>
        </authorList>
    </citation>
    <scope>NUCLEOTIDE SEQUENCE [LARGE SCALE GENOMIC DNA]</scope>
    <source>
        <strain evidence="2 3">213E</strain>
    </source>
</reference>
<dbReference type="Pfam" id="PF00756">
    <property type="entry name" value="Esterase"/>
    <property type="match status" value="1"/>
</dbReference>
<dbReference type="PANTHER" id="PTHR48098">
    <property type="entry name" value="ENTEROCHELIN ESTERASE-RELATED"/>
    <property type="match status" value="1"/>
</dbReference>
<evidence type="ECO:0000256" key="1">
    <source>
        <dbReference type="SAM" id="MobiDB-lite"/>
    </source>
</evidence>
<gene>
    <name evidence="2" type="ORF">GYA93_10695</name>
</gene>
<feature type="region of interest" description="Disordered" evidence="1">
    <location>
        <begin position="363"/>
        <end position="470"/>
    </location>
</feature>